<gene>
    <name evidence="1" type="ORF">F0460_13350</name>
</gene>
<dbReference type="Proteomes" id="UP000325141">
    <property type="component" value="Unassembled WGS sequence"/>
</dbReference>
<evidence type="ECO:0000313" key="1">
    <source>
        <dbReference type="EMBL" id="KAA5532824.1"/>
    </source>
</evidence>
<dbReference type="EMBL" id="VWSG01000011">
    <property type="protein sequence ID" value="KAA5532824.1"/>
    <property type="molecule type" value="Genomic_DNA"/>
</dbReference>
<reference evidence="1 2" key="1">
    <citation type="submission" date="2019-09" db="EMBL/GenBank/DDBJ databases">
        <title>Genome sequence and assembly of Flavobacterium sp.</title>
        <authorList>
            <person name="Chhetri G."/>
        </authorList>
    </citation>
    <scope>NUCLEOTIDE SEQUENCE [LARGE SCALE GENOMIC DNA]</scope>
    <source>
        <strain evidence="1 2">SNL9</strain>
    </source>
</reference>
<comment type="caution">
    <text evidence="1">The sequence shown here is derived from an EMBL/GenBank/DDBJ whole genome shotgun (WGS) entry which is preliminary data.</text>
</comment>
<keyword evidence="2" id="KW-1185">Reference proteome</keyword>
<accession>A0A5M6CCE3</accession>
<name>A0A5M6CCE3_9FLAO</name>
<dbReference type="RefSeq" id="WP_150014065.1">
    <property type="nucleotide sequence ID" value="NZ_VWSG01000011.1"/>
</dbReference>
<proteinExistence type="predicted"/>
<evidence type="ECO:0000313" key="2">
    <source>
        <dbReference type="Proteomes" id="UP000325141"/>
    </source>
</evidence>
<dbReference type="AlphaFoldDB" id="A0A5M6CCE3"/>
<organism evidence="1 2">
    <name type="scientific">Paenimyroides baculatum</name>
    <dbReference type="NCBI Taxonomy" id="2608000"/>
    <lineage>
        <taxon>Bacteria</taxon>
        <taxon>Pseudomonadati</taxon>
        <taxon>Bacteroidota</taxon>
        <taxon>Flavobacteriia</taxon>
        <taxon>Flavobacteriales</taxon>
        <taxon>Flavobacteriaceae</taxon>
        <taxon>Paenimyroides</taxon>
    </lineage>
</organism>
<sequence length="631" mass="73106">MIKIFKAGVEIEVYKETLTINRDNKFLDNDFKIQANSYPFMIVENESARKALGSRLPTSTFRDTFHKVQVLTPEGTFEGELQILGYLKNARKCNLRFYSPIYNLRDKKISEFLPERVNTVLGTSNPPTYNYEEKRTTLIPLMHIDKWKTYAANQLKKGFPEVLFNFPDYSFPNKFGEDLKEDDDWFKFRGGINRVYYDGGVRYMTVNSYYTFGGELHYDNHTVNSPQVYLLAPLKRAVESLGYKVKGNFYENDFIKRLLFYSENNNLCEIELNSLKMNIPYIAGGWQMLGIGMSLKQILFQLPVGRRYKVEIELKNLSTIPVKAQVNVAGVGGNVEVQIFENPPLNEIETYSAEFVPPYTGTTDANVAITFIKQSWINSETIQFNSIKISEIAEEKGYLTHPIINLQRYVPEWSFIDYINELKKLFNLQITPNDHDKTISFDFFNDKFVQKTGVKIDSVYIDEFETHEFDSLMLKYDNEEDDNVFVTKSNITVAKNKLQEHTKEVTSKFKFMPVTSNGLILTEAIEDKGGVGLVIYNHSNATTSAPAQNYQGYDLTLKNIYERNYQLSFRNYLSSGVFPADAFLSNKQIKDITTEDFVFIDNKRYYVNTMSYKETPNGSYQTKFELLLMMY</sequence>
<protein>
    <submittedName>
        <fullName evidence="1">Uncharacterized protein</fullName>
    </submittedName>
</protein>